<dbReference type="InterPro" id="IPR011008">
    <property type="entry name" value="Dimeric_a/b-barrel"/>
</dbReference>
<comment type="similarity">
    <text evidence="1">Belongs to the YciI family.</text>
</comment>
<protein>
    <recommendedName>
        <fullName evidence="2">YCII-related domain-containing protein</fullName>
    </recommendedName>
</protein>
<gene>
    <name evidence="3" type="ORF">F1599_18845</name>
</gene>
<sequence>MLFAVRFHDIPGQTHVRTSHFKAHIDWLDGHRDRILIAGSLREADCEAPVGGLWIVSAANKLEVEALLQSDPFWVHGLREKVEIHSWHRAFPDPVTI</sequence>
<feature type="domain" description="YCII-related" evidence="2">
    <location>
        <begin position="1"/>
        <end position="87"/>
    </location>
</feature>
<evidence type="ECO:0000259" key="2">
    <source>
        <dbReference type="Pfam" id="PF03795"/>
    </source>
</evidence>
<evidence type="ECO:0000256" key="1">
    <source>
        <dbReference type="ARBA" id="ARBA00007689"/>
    </source>
</evidence>
<dbReference type="RefSeq" id="WP_150084115.1">
    <property type="nucleotide sequence ID" value="NZ_VWRN01000050.1"/>
</dbReference>
<keyword evidence="4" id="KW-1185">Reference proteome</keyword>
<comment type="caution">
    <text evidence="3">The sequence shown here is derived from an EMBL/GenBank/DDBJ whole genome shotgun (WGS) entry which is preliminary data.</text>
</comment>
<dbReference type="AlphaFoldDB" id="A0A5M8A8L9"/>
<dbReference type="Proteomes" id="UP000324324">
    <property type="component" value="Unassembled WGS sequence"/>
</dbReference>
<name>A0A5M8A8L9_9BURK</name>
<dbReference type="Gene3D" id="3.30.70.1060">
    <property type="entry name" value="Dimeric alpha+beta barrel"/>
    <property type="match status" value="1"/>
</dbReference>
<dbReference type="Pfam" id="PF03795">
    <property type="entry name" value="YCII"/>
    <property type="match status" value="1"/>
</dbReference>
<reference evidence="3 4" key="1">
    <citation type="submission" date="2019-09" db="EMBL/GenBank/DDBJ databases">
        <title>Isolation of a novel species in the genus Cupriavidus from patients with sepsis using whole genome sequencing.</title>
        <authorList>
            <person name="Kweon O.J."/>
            <person name="Lee M.-K."/>
        </authorList>
    </citation>
    <scope>NUCLEOTIDE SEQUENCE [LARGE SCALE GENOMIC DNA]</scope>
    <source>
        <strain evidence="3 4">MKL-01</strain>
    </source>
</reference>
<evidence type="ECO:0000313" key="3">
    <source>
        <dbReference type="EMBL" id="KAA6119563.1"/>
    </source>
</evidence>
<dbReference type="EMBL" id="VWRN01000050">
    <property type="protein sequence ID" value="KAA6119563.1"/>
    <property type="molecule type" value="Genomic_DNA"/>
</dbReference>
<accession>A0A5M8A8L9</accession>
<dbReference type="InterPro" id="IPR005545">
    <property type="entry name" value="YCII"/>
</dbReference>
<organism evidence="3 4">
    <name type="scientific">Cupriavidus cauae</name>
    <dbReference type="NCBI Taxonomy" id="2608999"/>
    <lineage>
        <taxon>Bacteria</taxon>
        <taxon>Pseudomonadati</taxon>
        <taxon>Pseudomonadota</taxon>
        <taxon>Betaproteobacteria</taxon>
        <taxon>Burkholderiales</taxon>
        <taxon>Burkholderiaceae</taxon>
        <taxon>Cupriavidus</taxon>
    </lineage>
</organism>
<dbReference type="SUPFAM" id="SSF54909">
    <property type="entry name" value="Dimeric alpha+beta barrel"/>
    <property type="match status" value="1"/>
</dbReference>
<proteinExistence type="inferred from homology"/>
<evidence type="ECO:0000313" key="4">
    <source>
        <dbReference type="Proteomes" id="UP000324324"/>
    </source>
</evidence>